<gene>
    <name evidence="3" type="ORF">P3W85_28740</name>
</gene>
<dbReference type="InterPro" id="IPR050300">
    <property type="entry name" value="GDXG_lipolytic_enzyme"/>
</dbReference>
<name>A0ABT6AX16_9BURK</name>
<sequence length="296" mass="32024">MSFATDAMPLYRGMDAATLDREYNARASVPSYAVEAAAYVRESARVQQELPGFETVVYDERSGEKLDLYDVAPGRPVFLWVHGGYWRGGSRHDNAFAAGGLTQHGVSVAVMDYTLAPAVGIAEIVRQVRAAVVWLARHGAERGLDVSRIHVGGSSAGGHLTGMLVAEGWTREAGLPDGIIGAALALSGLHDLEPLQHMHVNEWMRFSPEDIAQCSPERWIPRGSRTQLIASAGGLETSEFQRQTVDFAQRWKDAGNAVALIDMPRHNHFDIARSLCEPDGALVGAVLRAIKASRGA</sequence>
<evidence type="ECO:0000256" key="1">
    <source>
        <dbReference type="ARBA" id="ARBA00022801"/>
    </source>
</evidence>
<evidence type="ECO:0000259" key="2">
    <source>
        <dbReference type="Pfam" id="PF20434"/>
    </source>
</evidence>
<dbReference type="EMBL" id="JARJLM010000465">
    <property type="protein sequence ID" value="MDF3836908.1"/>
    <property type="molecule type" value="Genomic_DNA"/>
</dbReference>
<keyword evidence="1 3" id="KW-0378">Hydrolase</keyword>
<dbReference type="InterPro" id="IPR029058">
    <property type="entry name" value="AB_hydrolase_fold"/>
</dbReference>
<dbReference type="PANTHER" id="PTHR48081">
    <property type="entry name" value="AB HYDROLASE SUPERFAMILY PROTEIN C4A8.06C"/>
    <property type="match status" value="1"/>
</dbReference>
<comment type="caution">
    <text evidence="3">The sequence shown here is derived from an EMBL/GenBank/DDBJ whole genome shotgun (WGS) entry which is preliminary data.</text>
</comment>
<dbReference type="Gene3D" id="3.40.50.1820">
    <property type="entry name" value="alpha/beta hydrolase"/>
    <property type="match status" value="1"/>
</dbReference>
<proteinExistence type="predicted"/>
<dbReference type="GO" id="GO:0016787">
    <property type="term" value="F:hydrolase activity"/>
    <property type="evidence" value="ECO:0007669"/>
    <property type="project" value="UniProtKB-KW"/>
</dbReference>
<feature type="domain" description="BD-FAE-like" evidence="2">
    <location>
        <begin position="75"/>
        <end position="164"/>
    </location>
</feature>
<dbReference type="InterPro" id="IPR049492">
    <property type="entry name" value="BD-FAE-like_dom"/>
</dbReference>
<dbReference type="SUPFAM" id="SSF53474">
    <property type="entry name" value="alpha/beta-Hydrolases"/>
    <property type="match status" value="1"/>
</dbReference>
<dbReference type="Proteomes" id="UP001216674">
    <property type="component" value="Unassembled WGS sequence"/>
</dbReference>
<keyword evidence="4" id="KW-1185">Reference proteome</keyword>
<dbReference type="PANTHER" id="PTHR48081:SF33">
    <property type="entry name" value="KYNURENINE FORMAMIDASE"/>
    <property type="match status" value="1"/>
</dbReference>
<protein>
    <submittedName>
        <fullName evidence="3">Alpha/beta hydrolase</fullName>
    </submittedName>
</protein>
<dbReference type="Pfam" id="PF20434">
    <property type="entry name" value="BD-FAE"/>
    <property type="match status" value="1"/>
</dbReference>
<accession>A0ABT6AX16</accession>
<evidence type="ECO:0000313" key="3">
    <source>
        <dbReference type="EMBL" id="MDF3836908.1"/>
    </source>
</evidence>
<dbReference type="RefSeq" id="WP_276267246.1">
    <property type="nucleotide sequence ID" value="NZ_JARJLM010000465.1"/>
</dbReference>
<evidence type="ECO:0000313" key="4">
    <source>
        <dbReference type="Proteomes" id="UP001216674"/>
    </source>
</evidence>
<organism evidence="3 4">
    <name type="scientific">Cupriavidus basilensis</name>
    <dbReference type="NCBI Taxonomy" id="68895"/>
    <lineage>
        <taxon>Bacteria</taxon>
        <taxon>Pseudomonadati</taxon>
        <taxon>Pseudomonadota</taxon>
        <taxon>Betaproteobacteria</taxon>
        <taxon>Burkholderiales</taxon>
        <taxon>Burkholderiaceae</taxon>
        <taxon>Cupriavidus</taxon>
    </lineage>
</organism>
<reference evidence="3 4" key="1">
    <citation type="submission" date="2023-03" db="EMBL/GenBank/DDBJ databases">
        <title>Draft assemblies of triclosan tolerant bacteria isolated from returned activated sludge.</title>
        <authorList>
            <person name="Van Hamelsveld S."/>
        </authorList>
    </citation>
    <scope>NUCLEOTIDE SEQUENCE [LARGE SCALE GENOMIC DNA]</scope>
    <source>
        <strain evidence="3 4">GW210010_S58</strain>
    </source>
</reference>